<protein>
    <submittedName>
        <fullName evidence="1">Uncharacterized protein</fullName>
    </submittedName>
</protein>
<dbReference type="RefSeq" id="XP_041187299.1">
    <property type="nucleotide sequence ID" value="XM_041333533.1"/>
</dbReference>
<name>A0A9P7DXT2_9AGAM</name>
<dbReference type="Proteomes" id="UP000807769">
    <property type="component" value="Unassembled WGS sequence"/>
</dbReference>
<proteinExistence type="predicted"/>
<dbReference type="AlphaFoldDB" id="A0A9P7DXT2"/>
<accession>A0A9P7DXT2</accession>
<dbReference type="EMBL" id="JABBWG010000052">
    <property type="protein sequence ID" value="KAG1805546.1"/>
    <property type="molecule type" value="Genomic_DNA"/>
</dbReference>
<comment type="caution">
    <text evidence="1">The sequence shown here is derived from an EMBL/GenBank/DDBJ whole genome shotgun (WGS) entry which is preliminary data.</text>
</comment>
<keyword evidence="2" id="KW-1185">Reference proteome</keyword>
<dbReference type="GeneID" id="64627550"/>
<evidence type="ECO:0000313" key="2">
    <source>
        <dbReference type="Proteomes" id="UP000807769"/>
    </source>
</evidence>
<dbReference type="OrthoDB" id="10611367at2759"/>
<gene>
    <name evidence="1" type="ORF">BJ212DRAFT_1304005</name>
</gene>
<sequence>MALLFFLLGTTHNDDHDSHQSIGTETIWNAEALYGHPQLTTTFIFTSDGTPGYRPTQYRAYLVDPRFPKHADAQAAVCLQALSHGAGEYMCARGKAVEARVMIRSWGYRGMG</sequence>
<organism evidence="1 2">
    <name type="scientific">Suillus subaureus</name>
    <dbReference type="NCBI Taxonomy" id="48587"/>
    <lineage>
        <taxon>Eukaryota</taxon>
        <taxon>Fungi</taxon>
        <taxon>Dikarya</taxon>
        <taxon>Basidiomycota</taxon>
        <taxon>Agaricomycotina</taxon>
        <taxon>Agaricomycetes</taxon>
        <taxon>Agaricomycetidae</taxon>
        <taxon>Boletales</taxon>
        <taxon>Suillineae</taxon>
        <taxon>Suillaceae</taxon>
        <taxon>Suillus</taxon>
    </lineage>
</organism>
<reference evidence="1" key="1">
    <citation type="journal article" date="2020" name="New Phytol.">
        <title>Comparative genomics reveals dynamic genome evolution in host specialist ectomycorrhizal fungi.</title>
        <authorList>
            <person name="Lofgren L.A."/>
            <person name="Nguyen N.H."/>
            <person name="Vilgalys R."/>
            <person name="Ruytinx J."/>
            <person name="Liao H.L."/>
            <person name="Branco S."/>
            <person name="Kuo A."/>
            <person name="LaButti K."/>
            <person name="Lipzen A."/>
            <person name="Andreopoulos W."/>
            <person name="Pangilinan J."/>
            <person name="Riley R."/>
            <person name="Hundley H."/>
            <person name="Na H."/>
            <person name="Barry K."/>
            <person name="Grigoriev I.V."/>
            <person name="Stajich J.E."/>
            <person name="Kennedy P.G."/>
        </authorList>
    </citation>
    <scope>NUCLEOTIDE SEQUENCE</scope>
    <source>
        <strain evidence="1">MN1</strain>
    </source>
</reference>
<evidence type="ECO:0000313" key="1">
    <source>
        <dbReference type="EMBL" id="KAG1805546.1"/>
    </source>
</evidence>